<dbReference type="KEGG" id="scq:SCULI_v1c07500"/>
<dbReference type="RefSeq" id="WP_025363320.1">
    <property type="nucleotide sequence ID" value="NZ_CP006681.1"/>
</dbReference>
<dbReference type="PATRIC" id="fig|1276246.3.peg.748"/>
<evidence type="ECO:0000256" key="2">
    <source>
        <dbReference type="SAM" id="SignalP"/>
    </source>
</evidence>
<dbReference type="InterPro" id="IPR054816">
    <property type="entry name" value="Lipoprotein_mollicutes-type_CS"/>
</dbReference>
<feature type="chain" id="PRO_5004876987" description="Lipoprotein" evidence="2">
    <location>
        <begin position="24"/>
        <end position="266"/>
    </location>
</feature>
<dbReference type="Gene3D" id="3.40.30.10">
    <property type="entry name" value="Glutaredoxin"/>
    <property type="match status" value="1"/>
</dbReference>
<dbReference type="OrthoDB" id="389063at2"/>
<proteinExistence type="predicted"/>
<evidence type="ECO:0000313" key="4">
    <source>
        <dbReference type="Proteomes" id="UP000019267"/>
    </source>
</evidence>
<dbReference type="PROSITE" id="PS51257">
    <property type="entry name" value="PROKAR_LIPOPROTEIN"/>
    <property type="match status" value="1"/>
</dbReference>
<gene>
    <name evidence="3" type="ORF">SCULI_v1c07500</name>
</gene>
<dbReference type="HOGENOM" id="CLU_1045485_0_0_14"/>
<feature type="signal peptide" evidence="2">
    <location>
        <begin position="1"/>
        <end position="23"/>
    </location>
</feature>
<dbReference type="EMBL" id="CP006681">
    <property type="protein sequence ID" value="AHI53091.1"/>
    <property type="molecule type" value="Genomic_DNA"/>
</dbReference>
<dbReference type="Proteomes" id="UP000019267">
    <property type="component" value="Chromosome"/>
</dbReference>
<evidence type="ECO:0000313" key="3">
    <source>
        <dbReference type="EMBL" id="AHI53091.1"/>
    </source>
</evidence>
<dbReference type="STRING" id="1276246.SCULI_v1c07500"/>
<sequence length="266" mass="30308">MKKLLSILGSTALITTSTTSVLACSSNANYKEFLKWIDRQDTFLLYYGADNCPYCNQYQDALDMVKGTENSLENKLNGLNEKYNAALAAEQDATNPINDYGKDLVNGNIDYHEFKIEDLSDKWSEKWSENLYDWLVDSLVEIYIEVVLKDSNITHQQKINLAKPLVKTYIGDLGVPFFLLIRNGKLVNWTTGFGRSEVIPGEEQIVDFENWFNTIETDFMNIQMPEELVKKIQEANNGSGGEGETTDPATYNYDQINVNNYSAYFE</sequence>
<dbReference type="InterPro" id="IPR036249">
    <property type="entry name" value="Thioredoxin-like_sf"/>
</dbReference>
<feature type="coiled-coil region" evidence="1">
    <location>
        <begin position="62"/>
        <end position="89"/>
    </location>
</feature>
<dbReference type="SUPFAM" id="SSF52833">
    <property type="entry name" value="Thioredoxin-like"/>
    <property type="match status" value="1"/>
</dbReference>
<organism evidence="3 4">
    <name type="scientific">Spiroplasma culicicola AES-1</name>
    <dbReference type="NCBI Taxonomy" id="1276246"/>
    <lineage>
        <taxon>Bacteria</taxon>
        <taxon>Bacillati</taxon>
        <taxon>Mycoplasmatota</taxon>
        <taxon>Mollicutes</taxon>
        <taxon>Entomoplasmatales</taxon>
        <taxon>Spiroplasmataceae</taxon>
        <taxon>Spiroplasma</taxon>
    </lineage>
</organism>
<keyword evidence="1" id="KW-0175">Coiled coil</keyword>
<protein>
    <recommendedName>
        <fullName evidence="5">Lipoprotein</fullName>
    </recommendedName>
</protein>
<name>W6A7X4_9MOLU</name>
<keyword evidence="4" id="KW-1185">Reference proteome</keyword>
<keyword evidence="2" id="KW-0732">Signal</keyword>
<accession>W6A7X4</accession>
<dbReference type="AlphaFoldDB" id="W6A7X4"/>
<reference evidence="3 4" key="1">
    <citation type="journal article" date="2014" name="Genome Biol. Evol.">
        <title>Molecular evolution of the substrate utilization strategies and putative virulence factors in mosquito-associated Spiroplasma species.</title>
        <authorList>
            <person name="Chang T.H."/>
            <person name="Lo W.S."/>
            <person name="Ku C."/>
            <person name="Chen L.L."/>
            <person name="Kuo C.H."/>
        </authorList>
    </citation>
    <scope>NUCLEOTIDE SEQUENCE [LARGE SCALE GENOMIC DNA]</scope>
    <source>
        <strain evidence="3">AES-1</strain>
    </source>
</reference>
<evidence type="ECO:0008006" key="5">
    <source>
        <dbReference type="Google" id="ProtNLM"/>
    </source>
</evidence>
<evidence type="ECO:0000256" key="1">
    <source>
        <dbReference type="SAM" id="Coils"/>
    </source>
</evidence>
<dbReference type="NCBIfam" id="NF038029">
    <property type="entry name" value="LP_plasma"/>
    <property type="match status" value="1"/>
</dbReference>